<evidence type="ECO:0000313" key="4">
    <source>
        <dbReference type="Proteomes" id="UP000198625"/>
    </source>
</evidence>
<dbReference type="PANTHER" id="PTHR30032">
    <property type="entry name" value="N-ACETYLMURAMOYL-L-ALANINE AMIDASE-RELATED"/>
    <property type="match status" value="1"/>
</dbReference>
<feature type="domain" description="Sporulation stage II protein D amidase enhancer LytB N-terminal" evidence="2">
    <location>
        <begin position="51"/>
        <end position="159"/>
    </location>
</feature>
<feature type="transmembrane region" description="Helical" evidence="1">
    <location>
        <begin position="5"/>
        <end position="23"/>
    </location>
</feature>
<reference evidence="3 4" key="1">
    <citation type="submission" date="2016-10" db="EMBL/GenBank/DDBJ databases">
        <authorList>
            <person name="de Groot N.N."/>
        </authorList>
    </citation>
    <scope>NUCLEOTIDE SEQUENCE [LARGE SCALE GENOMIC DNA]</scope>
    <source>
        <strain evidence="3 4">DSM 21650</strain>
    </source>
</reference>
<dbReference type="Pfam" id="PF08486">
    <property type="entry name" value="SpoIID"/>
    <property type="match status" value="1"/>
</dbReference>
<evidence type="ECO:0000259" key="2">
    <source>
        <dbReference type="Pfam" id="PF08486"/>
    </source>
</evidence>
<evidence type="ECO:0000256" key="1">
    <source>
        <dbReference type="SAM" id="Phobius"/>
    </source>
</evidence>
<keyword evidence="1" id="KW-0812">Transmembrane</keyword>
<proteinExistence type="predicted"/>
<dbReference type="InterPro" id="IPR013693">
    <property type="entry name" value="SpoIID/LytB_N"/>
</dbReference>
<gene>
    <name evidence="3" type="ORF">SAMN05660462_00610</name>
</gene>
<dbReference type="InterPro" id="IPR014225">
    <property type="entry name" value="Spore_II_D_firmicutes"/>
</dbReference>
<dbReference type="PANTHER" id="PTHR30032:SF4">
    <property type="entry name" value="AMIDASE ENHANCER"/>
    <property type="match status" value="1"/>
</dbReference>
<protein>
    <submittedName>
        <fullName evidence="3">Stage II sporulation protein D</fullName>
    </submittedName>
</protein>
<dbReference type="NCBIfam" id="TIGR02669">
    <property type="entry name" value="SpoIID_LytB"/>
    <property type="match status" value="1"/>
</dbReference>
<keyword evidence="1" id="KW-1133">Transmembrane helix</keyword>
<dbReference type="InterPro" id="IPR051922">
    <property type="entry name" value="Bact_Sporulation_Assoc"/>
</dbReference>
<keyword evidence="4" id="KW-1185">Reference proteome</keyword>
<name>A0A1H3LSZ4_9FIRM</name>
<dbReference type="AlphaFoldDB" id="A0A1H3LSZ4"/>
<dbReference type="NCBIfam" id="TIGR02870">
    <property type="entry name" value="spore_II_D"/>
    <property type="match status" value="1"/>
</dbReference>
<evidence type="ECO:0000313" key="3">
    <source>
        <dbReference type="EMBL" id="SDY66975.1"/>
    </source>
</evidence>
<dbReference type="InterPro" id="IPR013486">
    <property type="entry name" value="SpoIID/LytB"/>
</dbReference>
<accession>A0A1H3LSZ4</accession>
<keyword evidence="1" id="KW-0472">Membrane</keyword>
<dbReference type="RefSeq" id="WP_091727033.1">
    <property type="nucleotide sequence ID" value="NZ_FNQE01000004.1"/>
</dbReference>
<dbReference type="OrthoDB" id="9794671at2"/>
<dbReference type="GO" id="GO:0030288">
    <property type="term" value="C:outer membrane-bounded periplasmic space"/>
    <property type="evidence" value="ECO:0007669"/>
    <property type="project" value="TreeGrafter"/>
</dbReference>
<dbReference type="Proteomes" id="UP000198625">
    <property type="component" value="Unassembled WGS sequence"/>
</dbReference>
<organism evidence="3 4">
    <name type="scientific">Proteiniborus ethanoligenes</name>
    <dbReference type="NCBI Taxonomy" id="415015"/>
    <lineage>
        <taxon>Bacteria</taxon>
        <taxon>Bacillati</taxon>
        <taxon>Bacillota</taxon>
        <taxon>Clostridia</taxon>
        <taxon>Eubacteriales</taxon>
        <taxon>Proteiniborus</taxon>
    </lineage>
</organism>
<dbReference type="EMBL" id="FNQE01000004">
    <property type="protein sequence ID" value="SDY66975.1"/>
    <property type="molecule type" value="Genomic_DNA"/>
</dbReference>
<dbReference type="GO" id="GO:0030435">
    <property type="term" value="P:sporulation resulting in formation of a cellular spore"/>
    <property type="evidence" value="ECO:0007669"/>
    <property type="project" value="InterPro"/>
</dbReference>
<sequence>MRNIIIYIVFILFITILLPLFLVKGCSVDKETPIKDSPQKVAQNKELVKIYNTKTKNTDEMELEEYLKGVLAAEMPAAFHIEALKAQAIAARTYALNRIQRYGQGHPEHITAPLCTGVHCQAYLTLAELKDKHGESWIIEYWPRIVSAVEDTKHMVLTYDGELIEAAYHSTSGGMTEDSENVFATARPYLRSVQSPYEEGAPKLKDSISMPFNDFVKKLNEKYPNTKITKKNITQMIKVADKSDTGRIMKLMIGDKIVEGREFRALFNLNSTNFKVNLIGDTIQIETLGNGHGVGMSQWGANGMAKNGSSHEEILKHYYQGVEIRKYN</sequence>
<dbReference type="STRING" id="415015.SAMN05660462_00610"/>